<dbReference type="InterPro" id="IPR011051">
    <property type="entry name" value="RmlC_Cupin_sf"/>
</dbReference>
<dbReference type="CDD" id="cd00438">
    <property type="entry name" value="cupin_RmlC"/>
    <property type="match status" value="1"/>
</dbReference>
<organism evidence="2 3">
    <name type="scientific">Williamsia maris</name>
    <dbReference type="NCBI Taxonomy" id="72806"/>
    <lineage>
        <taxon>Bacteria</taxon>
        <taxon>Bacillati</taxon>
        <taxon>Actinomycetota</taxon>
        <taxon>Actinomycetes</taxon>
        <taxon>Mycobacteriales</taxon>
        <taxon>Nocardiaceae</taxon>
        <taxon>Williamsia</taxon>
    </lineage>
</organism>
<dbReference type="Gene3D" id="2.60.120.10">
    <property type="entry name" value="Jelly Rolls"/>
    <property type="match status" value="1"/>
</dbReference>
<dbReference type="InterPro" id="IPR014710">
    <property type="entry name" value="RmlC-like_jellyroll"/>
</dbReference>
<evidence type="ECO:0000313" key="2">
    <source>
        <dbReference type="EMBL" id="MCP2175404.1"/>
    </source>
</evidence>
<dbReference type="RefSeq" id="WP_253660385.1">
    <property type="nucleotide sequence ID" value="NZ_BAAAJQ010000001.1"/>
</dbReference>
<reference evidence="2 3" key="1">
    <citation type="submission" date="2022-06" db="EMBL/GenBank/DDBJ databases">
        <title>Genomic Encyclopedia of Archaeal and Bacterial Type Strains, Phase II (KMG-II): from individual species to whole genera.</title>
        <authorList>
            <person name="Goeker M."/>
        </authorList>
    </citation>
    <scope>NUCLEOTIDE SEQUENCE [LARGE SCALE GENOMIC DNA]</scope>
    <source>
        <strain evidence="2 3">DSM 44693</strain>
    </source>
</reference>
<dbReference type="PANTHER" id="PTHR21047:SF2">
    <property type="entry name" value="THYMIDINE DIPHOSPHO-4-KETO-RHAMNOSE 3,5-EPIMERASE"/>
    <property type="match status" value="1"/>
</dbReference>
<protein>
    <submittedName>
        <fullName evidence="2">dTDP-4-dehydrorhamnose 3,5-epimerase</fullName>
    </submittedName>
</protein>
<dbReference type="PANTHER" id="PTHR21047">
    <property type="entry name" value="DTDP-6-DEOXY-D-GLUCOSE-3,5 EPIMERASE"/>
    <property type="match status" value="1"/>
</dbReference>
<name>A0ABT1HB66_9NOCA</name>
<comment type="similarity">
    <text evidence="1">Belongs to the dTDP-4-dehydrorhamnose 3,5-epimerase family.</text>
</comment>
<accession>A0ABT1HB66</accession>
<sequence length="208" mass="22026">MRVRPLSIAGSWEITPVQHPDPRGVFLEAFKAPVLGELIGHEFSLAQVNISVSAAGVLRGVHFADTPPGQAKYVTCSRGAVLDVVVDIRVGSPTFGQWDSVVLDDVDRRAIYLSEGLGHAFLSLADDSTVAYFCSTGYNPGGEHGIHPLDPTIGIDWPVVGRDGSPLEVSLSDKDTAAPSLDEAVASGLLPHLDDVDRYLSGLAARDA</sequence>
<gene>
    <name evidence="2" type="ORF">LX13_001211</name>
</gene>
<dbReference type="EMBL" id="JAMTCJ010000001">
    <property type="protein sequence ID" value="MCP2175404.1"/>
    <property type="molecule type" value="Genomic_DNA"/>
</dbReference>
<dbReference type="SUPFAM" id="SSF51182">
    <property type="entry name" value="RmlC-like cupins"/>
    <property type="match status" value="1"/>
</dbReference>
<keyword evidence="3" id="KW-1185">Reference proteome</keyword>
<dbReference type="InterPro" id="IPR000888">
    <property type="entry name" value="RmlC-like"/>
</dbReference>
<proteinExistence type="inferred from homology"/>
<evidence type="ECO:0000313" key="3">
    <source>
        <dbReference type="Proteomes" id="UP001206895"/>
    </source>
</evidence>
<comment type="caution">
    <text evidence="2">The sequence shown here is derived from an EMBL/GenBank/DDBJ whole genome shotgun (WGS) entry which is preliminary data.</text>
</comment>
<dbReference type="Pfam" id="PF00908">
    <property type="entry name" value="dTDP_sugar_isom"/>
    <property type="match status" value="1"/>
</dbReference>
<dbReference type="Proteomes" id="UP001206895">
    <property type="component" value="Unassembled WGS sequence"/>
</dbReference>
<evidence type="ECO:0000256" key="1">
    <source>
        <dbReference type="ARBA" id="ARBA00010154"/>
    </source>
</evidence>